<evidence type="ECO:0000313" key="6">
    <source>
        <dbReference type="Proteomes" id="UP001281410"/>
    </source>
</evidence>
<proteinExistence type="predicted"/>
<reference evidence="5" key="1">
    <citation type="journal article" date="2023" name="Plant J.">
        <title>Genome sequences and population genomics provide insights into the demographic history, inbreeding, and mutation load of two 'living fossil' tree species of Dipteronia.</title>
        <authorList>
            <person name="Feng Y."/>
            <person name="Comes H.P."/>
            <person name="Chen J."/>
            <person name="Zhu S."/>
            <person name="Lu R."/>
            <person name="Zhang X."/>
            <person name="Li P."/>
            <person name="Qiu J."/>
            <person name="Olsen K.M."/>
            <person name="Qiu Y."/>
        </authorList>
    </citation>
    <scope>NUCLEOTIDE SEQUENCE</scope>
    <source>
        <strain evidence="5">NBL</strain>
    </source>
</reference>
<dbReference type="Pfam" id="PF18052">
    <property type="entry name" value="Rx_N"/>
    <property type="match status" value="1"/>
</dbReference>
<name>A0AAE0E9T5_9ROSI</name>
<comment type="caution">
    <text evidence="5">The sequence shown here is derived from an EMBL/GenBank/DDBJ whole genome shotgun (WGS) entry which is preliminary data.</text>
</comment>
<keyword evidence="6" id="KW-1185">Reference proteome</keyword>
<evidence type="ECO:0000256" key="1">
    <source>
        <dbReference type="ARBA" id="ARBA00022737"/>
    </source>
</evidence>
<dbReference type="PANTHER" id="PTHR19338:SF37">
    <property type="entry name" value="DISEASE RESISTANCE PROTEIN RGA4"/>
    <property type="match status" value="1"/>
</dbReference>
<evidence type="ECO:0000256" key="3">
    <source>
        <dbReference type="ARBA" id="ARBA00022821"/>
    </source>
</evidence>
<dbReference type="Gene3D" id="1.20.5.4130">
    <property type="match status" value="1"/>
</dbReference>
<keyword evidence="2" id="KW-0547">Nucleotide-binding</keyword>
<dbReference type="PANTHER" id="PTHR19338">
    <property type="entry name" value="TRANSLOCASE OF INNER MITOCHONDRIAL MEMBRANE 13 HOMOLOG"/>
    <property type="match status" value="1"/>
</dbReference>
<dbReference type="GO" id="GO:0000166">
    <property type="term" value="F:nucleotide binding"/>
    <property type="evidence" value="ECO:0007669"/>
    <property type="project" value="UniProtKB-KW"/>
</dbReference>
<organism evidence="5 6">
    <name type="scientific">Dipteronia sinensis</name>
    <dbReference type="NCBI Taxonomy" id="43782"/>
    <lineage>
        <taxon>Eukaryota</taxon>
        <taxon>Viridiplantae</taxon>
        <taxon>Streptophyta</taxon>
        <taxon>Embryophyta</taxon>
        <taxon>Tracheophyta</taxon>
        <taxon>Spermatophyta</taxon>
        <taxon>Magnoliopsida</taxon>
        <taxon>eudicotyledons</taxon>
        <taxon>Gunneridae</taxon>
        <taxon>Pentapetalae</taxon>
        <taxon>rosids</taxon>
        <taxon>malvids</taxon>
        <taxon>Sapindales</taxon>
        <taxon>Sapindaceae</taxon>
        <taxon>Hippocastanoideae</taxon>
        <taxon>Acereae</taxon>
        <taxon>Dipteronia</taxon>
    </lineage>
</organism>
<keyword evidence="3" id="KW-0611">Plant defense</keyword>
<evidence type="ECO:0000259" key="4">
    <source>
        <dbReference type="Pfam" id="PF18052"/>
    </source>
</evidence>
<feature type="domain" description="Disease resistance N-terminal" evidence="4">
    <location>
        <begin position="5"/>
        <end position="97"/>
    </location>
</feature>
<gene>
    <name evidence="5" type="ORF">Dsin_013832</name>
</gene>
<evidence type="ECO:0000313" key="5">
    <source>
        <dbReference type="EMBL" id="KAK3219862.1"/>
    </source>
</evidence>
<dbReference type="InterPro" id="IPR038005">
    <property type="entry name" value="RX-like_CC"/>
</dbReference>
<protein>
    <recommendedName>
        <fullName evidence="4">Disease resistance N-terminal domain-containing protein</fullName>
    </recommendedName>
</protein>
<dbReference type="Proteomes" id="UP001281410">
    <property type="component" value="Unassembled WGS sequence"/>
</dbReference>
<dbReference type="InterPro" id="IPR041118">
    <property type="entry name" value="Rx_N"/>
</dbReference>
<dbReference type="EMBL" id="JANJYJ010000004">
    <property type="protein sequence ID" value="KAK3219862.1"/>
    <property type="molecule type" value="Genomic_DNA"/>
</dbReference>
<dbReference type="AlphaFoldDB" id="A0AAE0E9T5"/>
<keyword evidence="1" id="KW-0677">Repeat</keyword>
<sequence>MADAIVSVVLEQLASILRQQIEQEVTLVWGVSKQVKRLTSNFQAIQAVLVDADQRQVKEANVRVWLDKLKDVSYDAENVLDEWNTSKLKLQIQRAEHAVTLKKKVCSFFLSPCFSFRKVVLHHDIALRIKEINESLDHIAVCKEMYNFNTITSVEQPRGVESTSFVDEYTICGRDKEKKCINEQVVV</sequence>
<evidence type="ECO:0000256" key="2">
    <source>
        <dbReference type="ARBA" id="ARBA00022741"/>
    </source>
</evidence>
<accession>A0AAE0E9T5</accession>
<dbReference type="GO" id="GO:0006952">
    <property type="term" value="P:defense response"/>
    <property type="evidence" value="ECO:0007669"/>
    <property type="project" value="UniProtKB-KW"/>
</dbReference>
<dbReference type="CDD" id="cd14798">
    <property type="entry name" value="RX-CC_like"/>
    <property type="match status" value="1"/>
</dbReference>